<reference evidence="2" key="1">
    <citation type="submission" date="2020-08" db="EMBL/GenBank/DDBJ databases">
        <title>Ramlibacter sp. GTP1 16S ribosomal RNA gene genome sequencing and assembly.</title>
        <authorList>
            <person name="Kang M."/>
        </authorList>
    </citation>
    <scope>NUCLEOTIDE SEQUENCE</scope>
    <source>
        <strain evidence="2">GTP1</strain>
    </source>
</reference>
<organism evidence="2 3">
    <name type="scientific">Ramlibacter albus</name>
    <dbReference type="NCBI Taxonomy" id="2079448"/>
    <lineage>
        <taxon>Bacteria</taxon>
        <taxon>Pseudomonadati</taxon>
        <taxon>Pseudomonadota</taxon>
        <taxon>Betaproteobacteria</taxon>
        <taxon>Burkholderiales</taxon>
        <taxon>Comamonadaceae</taxon>
        <taxon>Ramlibacter</taxon>
    </lineage>
</organism>
<evidence type="ECO:0000313" key="2">
    <source>
        <dbReference type="EMBL" id="MBC5765895.1"/>
    </source>
</evidence>
<sequence>MALRRVLALWLAIALLAAQSLAFVHGVVHAGKSQAQASAVSASWATALFAGHDDDSTCRLFDAVGHDAAPVHVALVLPLAIPAFLFAQLQGGCVHRFSALFEARGPPSVR</sequence>
<protein>
    <recommendedName>
        <fullName evidence="4">DUF2946 domain-containing protein</fullName>
    </recommendedName>
</protein>
<proteinExistence type="predicted"/>
<dbReference type="Proteomes" id="UP000596827">
    <property type="component" value="Unassembled WGS sequence"/>
</dbReference>
<feature type="signal peptide" evidence="1">
    <location>
        <begin position="1"/>
        <end position="22"/>
    </location>
</feature>
<feature type="chain" id="PRO_5037204020" description="DUF2946 domain-containing protein" evidence="1">
    <location>
        <begin position="23"/>
        <end position="110"/>
    </location>
</feature>
<accession>A0A923M9L8</accession>
<dbReference type="RefSeq" id="WP_187082362.1">
    <property type="nucleotide sequence ID" value="NZ_JACORU010000005.1"/>
</dbReference>
<gene>
    <name evidence="2" type="ORF">H8R02_15610</name>
</gene>
<evidence type="ECO:0000313" key="3">
    <source>
        <dbReference type="Proteomes" id="UP000596827"/>
    </source>
</evidence>
<keyword evidence="3" id="KW-1185">Reference proteome</keyword>
<evidence type="ECO:0000256" key="1">
    <source>
        <dbReference type="SAM" id="SignalP"/>
    </source>
</evidence>
<dbReference type="AlphaFoldDB" id="A0A923M9L8"/>
<name>A0A923M9L8_9BURK</name>
<dbReference type="EMBL" id="JACORU010000005">
    <property type="protein sequence ID" value="MBC5765895.1"/>
    <property type="molecule type" value="Genomic_DNA"/>
</dbReference>
<evidence type="ECO:0008006" key="4">
    <source>
        <dbReference type="Google" id="ProtNLM"/>
    </source>
</evidence>
<keyword evidence="1" id="KW-0732">Signal</keyword>
<comment type="caution">
    <text evidence="2">The sequence shown here is derived from an EMBL/GenBank/DDBJ whole genome shotgun (WGS) entry which is preliminary data.</text>
</comment>